<dbReference type="Proteomes" id="UP000192393">
    <property type="component" value="Unassembled WGS sequence"/>
</dbReference>
<dbReference type="AlphaFoldDB" id="A0A1W2AG76"/>
<evidence type="ECO:0000256" key="1">
    <source>
        <dbReference type="SAM" id="SignalP"/>
    </source>
</evidence>
<dbReference type="RefSeq" id="WP_084017051.1">
    <property type="nucleotide sequence ID" value="NZ_FWXS01000004.1"/>
</dbReference>
<dbReference type="PROSITE" id="PS51257">
    <property type="entry name" value="PROKAR_LIPOPROTEIN"/>
    <property type="match status" value="1"/>
</dbReference>
<evidence type="ECO:0008006" key="4">
    <source>
        <dbReference type="Google" id="ProtNLM"/>
    </source>
</evidence>
<feature type="chain" id="PRO_5012054389" description="DUF4352 domain-containing protein" evidence="1">
    <location>
        <begin position="23"/>
        <end position="169"/>
    </location>
</feature>
<gene>
    <name evidence="2" type="ORF">SAMN06296427_104130</name>
</gene>
<evidence type="ECO:0000313" key="2">
    <source>
        <dbReference type="EMBL" id="SMC59590.1"/>
    </source>
</evidence>
<keyword evidence="3" id="KW-1185">Reference proteome</keyword>
<accession>A0A1W2AG76</accession>
<feature type="signal peptide" evidence="1">
    <location>
        <begin position="1"/>
        <end position="22"/>
    </location>
</feature>
<dbReference type="EMBL" id="FWXS01000004">
    <property type="protein sequence ID" value="SMC59590.1"/>
    <property type="molecule type" value="Genomic_DNA"/>
</dbReference>
<proteinExistence type="predicted"/>
<organism evidence="2 3">
    <name type="scientific">Moheibacter sediminis</name>
    <dbReference type="NCBI Taxonomy" id="1434700"/>
    <lineage>
        <taxon>Bacteria</taxon>
        <taxon>Pseudomonadati</taxon>
        <taxon>Bacteroidota</taxon>
        <taxon>Flavobacteriia</taxon>
        <taxon>Flavobacteriales</taxon>
        <taxon>Weeksellaceae</taxon>
        <taxon>Moheibacter</taxon>
    </lineage>
</organism>
<name>A0A1W2AG76_9FLAO</name>
<protein>
    <recommendedName>
        <fullName evidence="4">DUF4352 domain-containing protein</fullName>
    </recommendedName>
</protein>
<sequence length="169" mass="19283">MKRIIPLFLLAIFAVTSFSCTSDDEVSVDYDTFPVVYDLRNVNFQLVDNVYTIARTMDNPMYETDMMLIYLQVGNTGNGSPIWQQIPINLYLADGNEVDYNFDFSRYDFQIYAGGTFNLAGTSYVNNKTFRIVFIPASYGKGTDNQVDYSNYESVINFYNIDDVNVGTL</sequence>
<reference evidence="2 3" key="1">
    <citation type="submission" date="2017-04" db="EMBL/GenBank/DDBJ databases">
        <authorList>
            <person name="Afonso C.L."/>
            <person name="Miller P.J."/>
            <person name="Scott M.A."/>
            <person name="Spackman E."/>
            <person name="Goraichik I."/>
            <person name="Dimitrov K.M."/>
            <person name="Suarez D.L."/>
            <person name="Swayne D.E."/>
        </authorList>
    </citation>
    <scope>NUCLEOTIDE SEQUENCE [LARGE SCALE GENOMIC DNA]</scope>
    <source>
        <strain evidence="2 3">CGMCC 1.12708</strain>
    </source>
</reference>
<dbReference type="STRING" id="1434700.SAMN06296427_104130"/>
<keyword evidence="1" id="KW-0732">Signal</keyword>
<evidence type="ECO:0000313" key="3">
    <source>
        <dbReference type="Proteomes" id="UP000192393"/>
    </source>
</evidence>
<dbReference type="OrthoDB" id="1524444at2"/>